<dbReference type="EMBL" id="CAJOBD010007039">
    <property type="protein sequence ID" value="CAF4076745.1"/>
    <property type="molecule type" value="Genomic_DNA"/>
</dbReference>
<feature type="compositionally biased region" description="Polar residues" evidence="1">
    <location>
        <begin position="80"/>
        <end position="107"/>
    </location>
</feature>
<name>A0A815BAH4_9BILA</name>
<feature type="compositionally biased region" description="Low complexity" evidence="1">
    <location>
        <begin position="16"/>
        <end position="29"/>
    </location>
</feature>
<dbReference type="EMBL" id="CAJNOT010001948">
    <property type="protein sequence ID" value="CAF1267467.1"/>
    <property type="molecule type" value="Genomic_DNA"/>
</dbReference>
<comment type="caution">
    <text evidence="2">The sequence shown here is derived from an EMBL/GenBank/DDBJ whole genome shotgun (WGS) entry which is preliminary data.</text>
</comment>
<feature type="compositionally biased region" description="Low complexity" evidence="1">
    <location>
        <begin position="57"/>
        <end position="78"/>
    </location>
</feature>
<feature type="compositionally biased region" description="Low complexity" evidence="1">
    <location>
        <begin position="173"/>
        <end position="219"/>
    </location>
</feature>
<dbReference type="SUPFAM" id="SSF53300">
    <property type="entry name" value="vWA-like"/>
    <property type="match status" value="1"/>
</dbReference>
<feature type="compositionally biased region" description="Polar residues" evidence="1">
    <location>
        <begin position="39"/>
        <end position="50"/>
    </location>
</feature>
<dbReference type="PANTHER" id="PTHR34706:SF1">
    <property type="entry name" value="VWFA DOMAIN-CONTAINING PROTEIN"/>
    <property type="match status" value="1"/>
</dbReference>
<evidence type="ECO:0000256" key="1">
    <source>
        <dbReference type="SAM" id="MobiDB-lite"/>
    </source>
</evidence>
<protein>
    <recommendedName>
        <fullName evidence="5">VWFA domain-containing protein</fullName>
    </recommendedName>
</protein>
<dbReference type="InterPro" id="IPR036465">
    <property type="entry name" value="vWFA_dom_sf"/>
</dbReference>
<dbReference type="Proteomes" id="UP000663864">
    <property type="component" value="Unassembled WGS sequence"/>
</dbReference>
<dbReference type="Gene3D" id="3.40.50.410">
    <property type="entry name" value="von Willebrand factor, type A domain"/>
    <property type="match status" value="1"/>
</dbReference>
<feature type="region of interest" description="Disordered" evidence="1">
    <location>
        <begin position="1"/>
        <end position="223"/>
    </location>
</feature>
<evidence type="ECO:0008006" key="5">
    <source>
        <dbReference type="Google" id="ProtNLM"/>
    </source>
</evidence>
<feature type="compositionally biased region" description="Polar residues" evidence="1">
    <location>
        <begin position="1"/>
        <end position="11"/>
    </location>
</feature>
<dbReference type="AlphaFoldDB" id="A0A815BAH4"/>
<organism evidence="2 4">
    <name type="scientific">Rotaria sordida</name>
    <dbReference type="NCBI Taxonomy" id="392033"/>
    <lineage>
        <taxon>Eukaryota</taxon>
        <taxon>Metazoa</taxon>
        <taxon>Spiralia</taxon>
        <taxon>Gnathifera</taxon>
        <taxon>Rotifera</taxon>
        <taxon>Eurotatoria</taxon>
        <taxon>Bdelloidea</taxon>
        <taxon>Philodinida</taxon>
        <taxon>Philodinidae</taxon>
        <taxon>Rotaria</taxon>
    </lineage>
</organism>
<evidence type="ECO:0000313" key="3">
    <source>
        <dbReference type="EMBL" id="CAF4076745.1"/>
    </source>
</evidence>
<evidence type="ECO:0000313" key="4">
    <source>
        <dbReference type="Proteomes" id="UP000663864"/>
    </source>
</evidence>
<gene>
    <name evidence="3" type="ORF">JBS370_LOCUS30465</name>
    <name evidence="2" type="ORF">ZHD862_LOCUS26229</name>
</gene>
<feature type="compositionally biased region" description="Low complexity" evidence="1">
    <location>
        <begin position="127"/>
        <end position="166"/>
    </location>
</feature>
<sequence length="472" mass="52752">MYPNLGSGNTQPSAPPISSSTSASLPNPTINTRLVEYSSMVSQPSSQNTPYAGRQLSQMSQYPSAPPASSSSYTSPYPVNAQSTNTSNYSSNMGQQPLTFQGNSGFQSPYPQTYPGNQQQPPPPTPLTNTASYQNPYPQSNPYQPSTPYQQSSPFQSLNPYQSPNSYQPPNPYQQSNSYQPQQGGYPQQPSFQNSYAPSYPQQYQGGYPQNDPQGPYQQFASGYNTNIHNDRLRTIARNYEINDALVQRLNILQQFEIVILCDDSGSMNTPVDGTTGTRWDELRAIVQIIIDIGTIFDSNGVDVHFLNRPPMLNVTDPRQVIESFSQRPQGLTPLTPALRRIFQSGASRHSSNKRLLVFVATDGAPTDNYGNVDIQSLENLMRHERQSNTMYVTFLACTDDEASVDYLSKWDRTMINVDVVDDYKSEREEVRRIKGFNYPFSFGDYVVKALIGAVDPQMDALDEHPNSNKHW</sequence>
<proteinExistence type="predicted"/>
<dbReference type="Proteomes" id="UP000663836">
    <property type="component" value="Unassembled WGS sequence"/>
</dbReference>
<accession>A0A815BAH4</accession>
<feature type="compositionally biased region" description="Low complexity" evidence="1">
    <location>
        <begin position="109"/>
        <end position="119"/>
    </location>
</feature>
<evidence type="ECO:0000313" key="2">
    <source>
        <dbReference type="EMBL" id="CAF1267467.1"/>
    </source>
</evidence>
<dbReference type="PANTHER" id="PTHR34706">
    <property type="entry name" value="SLR1338 PROTEIN"/>
    <property type="match status" value="1"/>
</dbReference>
<reference evidence="2" key="1">
    <citation type="submission" date="2021-02" db="EMBL/GenBank/DDBJ databases">
        <authorList>
            <person name="Nowell W R."/>
        </authorList>
    </citation>
    <scope>NUCLEOTIDE SEQUENCE</scope>
</reference>